<accession>A0ACB8SZM2</accession>
<comment type="caution">
    <text evidence="1">The sequence shown here is derived from an EMBL/GenBank/DDBJ whole genome shotgun (WGS) entry which is preliminary data.</text>
</comment>
<reference evidence="1" key="2">
    <citation type="journal article" date="2022" name="New Phytol.">
        <title>Evolutionary transition to the ectomycorrhizal habit in the genomes of a hyperdiverse lineage of mushroom-forming fungi.</title>
        <authorList>
            <person name="Looney B."/>
            <person name="Miyauchi S."/>
            <person name="Morin E."/>
            <person name="Drula E."/>
            <person name="Courty P.E."/>
            <person name="Kohler A."/>
            <person name="Kuo A."/>
            <person name="LaButti K."/>
            <person name="Pangilinan J."/>
            <person name="Lipzen A."/>
            <person name="Riley R."/>
            <person name="Andreopoulos W."/>
            <person name="He G."/>
            <person name="Johnson J."/>
            <person name="Nolan M."/>
            <person name="Tritt A."/>
            <person name="Barry K.W."/>
            <person name="Grigoriev I.V."/>
            <person name="Nagy L.G."/>
            <person name="Hibbett D."/>
            <person name="Henrissat B."/>
            <person name="Matheny P.B."/>
            <person name="Labbe J."/>
            <person name="Martin F.M."/>
        </authorList>
    </citation>
    <scope>NUCLEOTIDE SEQUENCE</scope>
    <source>
        <strain evidence="1">HHB10654</strain>
    </source>
</reference>
<evidence type="ECO:0000313" key="2">
    <source>
        <dbReference type="Proteomes" id="UP000814140"/>
    </source>
</evidence>
<sequence>MEKYGACASSTPIKRTHHYRPPSGEITYLRVPGKSAILLNTQRVAVDLLEKRARICSSRPRFVLGSEIYTGGFAVALAYYGDTWRRLRRTAHEALNVAASKRYNPTQAKEATILTLDMLADGNEWNTNLRRHSAAPPPSSCRRCTIILQ</sequence>
<reference evidence="1" key="1">
    <citation type="submission" date="2021-03" db="EMBL/GenBank/DDBJ databases">
        <authorList>
            <consortium name="DOE Joint Genome Institute"/>
            <person name="Ahrendt S."/>
            <person name="Looney B.P."/>
            <person name="Miyauchi S."/>
            <person name="Morin E."/>
            <person name="Drula E."/>
            <person name="Courty P.E."/>
            <person name="Chicoki N."/>
            <person name="Fauchery L."/>
            <person name="Kohler A."/>
            <person name="Kuo A."/>
            <person name="Labutti K."/>
            <person name="Pangilinan J."/>
            <person name="Lipzen A."/>
            <person name="Riley R."/>
            <person name="Andreopoulos W."/>
            <person name="He G."/>
            <person name="Johnson J."/>
            <person name="Barry K.W."/>
            <person name="Grigoriev I.V."/>
            <person name="Nagy L."/>
            <person name="Hibbett D."/>
            <person name="Henrissat B."/>
            <person name="Matheny P.B."/>
            <person name="Labbe J."/>
            <person name="Martin F."/>
        </authorList>
    </citation>
    <scope>NUCLEOTIDE SEQUENCE</scope>
    <source>
        <strain evidence="1">HHB10654</strain>
    </source>
</reference>
<evidence type="ECO:0000313" key="1">
    <source>
        <dbReference type="EMBL" id="KAI0061652.1"/>
    </source>
</evidence>
<protein>
    <submittedName>
        <fullName evidence="1">Uncharacterized protein</fullName>
    </submittedName>
</protein>
<proteinExistence type="predicted"/>
<keyword evidence="2" id="KW-1185">Reference proteome</keyword>
<organism evidence="1 2">
    <name type="scientific">Artomyces pyxidatus</name>
    <dbReference type="NCBI Taxonomy" id="48021"/>
    <lineage>
        <taxon>Eukaryota</taxon>
        <taxon>Fungi</taxon>
        <taxon>Dikarya</taxon>
        <taxon>Basidiomycota</taxon>
        <taxon>Agaricomycotina</taxon>
        <taxon>Agaricomycetes</taxon>
        <taxon>Russulales</taxon>
        <taxon>Auriscalpiaceae</taxon>
        <taxon>Artomyces</taxon>
    </lineage>
</organism>
<dbReference type="EMBL" id="MU277211">
    <property type="protein sequence ID" value="KAI0061652.1"/>
    <property type="molecule type" value="Genomic_DNA"/>
</dbReference>
<name>A0ACB8SZM2_9AGAM</name>
<gene>
    <name evidence="1" type="ORF">BV25DRAFT_1805324</name>
</gene>
<dbReference type="Proteomes" id="UP000814140">
    <property type="component" value="Unassembled WGS sequence"/>
</dbReference>